<evidence type="ECO:0000256" key="1">
    <source>
        <dbReference type="SAM" id="SignalP"/>
    </source>
</evidence>
<dbReference type="Proteomes" id="UP000254978">
    <property type="component" value="Unassembled WGS sequence"/>
</dbReference>
<keyword evidence="3" id="KW-1185">Reference proteome</keyword>
<gene>
    <name evidence="2" type="ORF">NCTC10821_03752</name>
</gene>
<accession>A0A378TI49</accession>
<organism evidence="2 3">
    <name type="scientific">Mycolicibacterium tokaiense</name>
    <dbReference type="NCBI Taxonomy" id="39695"/>
    <lineage>
        <taxon>Bacteria</taxon>
        <taxon>Bacillati</taxon>
        <taxon>Actinomycetota</taxon>
        <taxon>Actinomycetes</taxon>
        <taxon>Mycobacteriales</taxon>
        <taxon>Mycobacteriaceae</taxon>
        <taxon>Mycolicibacterium</taxon>
    </lineage>
</organism>
<evidence type="ECO:0000313" key="2">
    <source>
        <dbReference type="EMBL" id="STZ60214.1"/>
    </source>
</evidence>
<dbReference type="RefSeq" id="WP_115279456.1">
    <property type="nucleotide sequence ID" value="NZ_AP022600.1"/>
</dbReference>
<evidence type="ECO:0000313" key="3">
    <source>
        <dbReference type="Proteomes" id="UP000254978"/>
    </source>
</evidence>
<feature type="signal peptide" evidence="1">
    <location>
        <begin position="1"/>
        <end position="24"/>
    </location>
</feature>
<feature type="chain" id="PRO_5016954589" evidence="1">
    <location>
        <begin position="25"/>
        <end position="194"/>
    </location>
</feature>
<dbReference type="AlphaFoldDB" id="A0A378TI49"/>
<keyword evidence="1" id="KW-0732">Signal</keyword>
<sequence>MRFRYLAAVGALVAAVCATVPAHAEPPPLIPIADGNYDFIQEGMPPAVWEISTVCIQVNGTRAQQDYSDINIQSMGCSSRVTSRTDNKLGEVEGLLNTAGDARLAGGLWTFTNNWSSGRVCPDGRKVPVTDTFAYDARALTGIRTTLWGDECGTPAGMTKVPFTLRLRELRDPPVVHRFPDTCNYLVGRPSICS</sequence>
<dbReference type="EMBL" id="UGQT01000001">
    <property type="protein sequence ID" value="STZ60214.1"/>
    <property type="molecule type" value="Genomic_DNA"/>
</dbReference>
<reference evidence="2 3" key="1">
    <citation type="submission" date="2018-06" db="EMBL/GenBank/DDBJ databases">
        <authorList>
            <consortium name="Pathogen Informatics"/>
            <person name="Doyle S."/>
        </authorList>
    </citation>
    <scope>NUCLEOTIDE SEQUENCE [LARGE SCALE GENOMIC DNA]</scope>
    <source>
        <strain evidence="2 3">NCTC10821</strain>
    </source>
</reference>
<protein>
    <submittedName>
        <fullName evidence="2">Putative secreted protein</fullName>
    </submittedName>
</protein>
<proteinExistence type="predicted"/>
<dbReference type="OrthoDB" id="4636369at2"/>
<name>A0A378TI49_9MYCO</name>